<protein>
    <submittedName>
        <fullName evidence="1">Uncharacterized protein</fullName>
    </submittedName>
</protein>
<sequence length="93" mass="10552">MEGEITTRVGQHLYTFDGRVFEIFGTTPVRFHVEHMYLQVTDPDRKGRRTVTFHHGTPEAPGSSHSWTYSAAELAGLPELLPFLEAVRAAIRR</sequence>
<dbReference type="EMBL" id="FNON01000008">
    <property type="protein sequence ID" value="SDY99457.1"/>
    <property type="molecule type" value="Genomic_DNA"/>
</dbReference>
<keyword evidence="2" id="KW-1185">Reference proteome</keyword>
<proteinExistence type="predicted"/>
<accession>A0A1H3PEF8</accession>
<organism evidence="1 2">
    <name type="scientific">Amycolatopsis xylanica</name>
    <dbReference type="NCBI Taxonomy" id="589385"/>
    <lineage>
        <taxon>Bacteria</taxon>
        <taxon>Bacillati</taxon>
        <taxon>Actinomycetota</taxon>
        <taxon>Actinomycetes</taxon>
        <taxon>Pseudonocardiales</taxon>
        <taxon>Pseudonocardiaceae</taxon>
        <taxon>Amycolatopsis</taxon>
    </lineage>
</organism>
<evidence type="ECO:0000313" key="2">
    <source>
        <dbReference type="Proteomes" id="UP000199515"/>
    </source>
</evidence>
<name>A0A1H3PEF8_9PSEU</name>
<evidence type="ECO:0000313" key="1">
    <source>
        <dbReference type="EMBL" id="SDY99457.1"/>
    </source>
</evidence>
<dbReference type="AlphaFoldDB" id="A0A1H3PEF8"/>
<dbReference type="OrthoDB" id="4213001at2"/>
<gene>
    <name evidence="1" type="ORF">SAMN05421504_108174</name>
</gene>
<dbReference type="Proteomes" id="UP000199515">
    <property type="component" value="Unassembled WGS sequence"/>
</dbReference>
<dbReference type="RefSeq" id="WP_091295530.1">
    <property type="nucleotide sequence ID" value="NZ_FNON01000008.1"/>
</dbReference>
<reference evidence="1 2" key="1">
    <citation type="submission" date="2016-10" db="EMBL/GenBank/DDBJ databases">
        <authorList>
            <person name="de Groot N.N."/>
        </authorList>
    </citation>
    <scope>NUCLEOTIDE SEQUENCE [LARGE SCALE GENOMIC DNA]</scope>
    <source>
        <strain evidence="1 2">CPCC 202699</strain>
    </source>
</reference>